<gene>
    <name evidence="8" type="ORF">C2E20_6243</name>
</gene>
<dbReference type="CDD" id="cd07978">
    <property type="entry name" value="HFD_TAF13"/>
    <property type="match status" value="1"/>
</dbReference>
<dbReference type="GO" id="GO:0003743">
    <property type="term" value="F:translation initiation factor activity"/>
    <property type="evidence" value="ECO:0007669"/>
    <property type="project" value="UniProtKB-KW"/>
</dbReference>
<evidence type="ECO:0000313" key="9">
    <source>
        <dbReference type="Proteomes" id="UP000239649"/>
    </source>
</evidence>
<comment type="similarity">
    <text evidence="5">Belongs to the TAF13 family.</text>
</comment>
<reference evidence="8 9" key="1">
    <citation type="journal article" date="2018" name="Plant J.">
        <title>Genome sequences of Chlorella sorokiniana UTEX 1602 and Micractinium conductrix SAG 241.80: implications to maltose excretion by a green alga.</title>
        <authorList>
            <person name="Arriola M.B."/>
            <person name="Velmurugan N."/>
            <person name="Zhang Y."/>
            <person name="Plunkett M.H."/>
            <person name="Hondzo H."/>
            <person name="Barney B.M."/>
        </authorList>
    </citation>
    <scope>NUCLEOTIDE SEQUENCE [LARGE SCALE GENOMIC DNA]</scope>
    <source>
        <strain evidence="8 9">SAG 241.80</strain>
    </source>
</reference>
<name>A0A2P6V8N6_9CHLO</name>
<keyword evidence="9" id="KW-1185">Reference proteome</keyword>
<keyword evidence="3" id="KW-0804">Transcription</keyword>
<dbReference type="OrthoDB" id="10266074at2759"/>
<evidence type="ECO:0000313" key="8">
    <source>
        <dbReference type="EMBL" id="PSC70449.1"/>
    </source>
</evidence>
<dbReference type="GO" id="GO:0006366">
    <property type="term" value="P:transcription by RNA polymerase II"/>
    <property type="evidence" value="ECO:0007669"/>
    <property type="project" value="InterPro"/>
</dbReference>
<evidence type="ECO:0000256" key="2">
    <source>
        <dbReference type="ARBA" id="ARBA00023015"/>
    </source>
</evidence>
<feature type="compositionally biased region" description="Low complexity" evidence="7">
    <location>
        <begin position="19"/>
        <end position="29"/>
    </location>
</feature>
<dbReference type="PANTHER" id="PTHR11380">
    <property type="entry name" value="TRANSCRIPTION INITIATION FACTOR TFIID/SUPT3-RELATED"/>
    <property type="match status" value="1"/>
</dbReference>
<dbReference type="EMBL" id="LHPF02000020">
    <property type="protein sequence ID" value="PSC70449.1"/>
    <property type="molecule type" value="Genomic_DNA"/>
</dbReference>
<organism evidence="8 9">
    <name type="scientific">Micractinium conductrix</name>
    <dbReference type="NCBI Taxonomy" id="554055"/>
    <lineage>
        <taxon>Eukaryota</taxon>
        <taxon>Viridiplantae</taxon>
        <taxon>Chlorophyta</taxon>
        <taxon>core chlorophytes</taxon>
        <taxon>Trebouxiophyceae</taxon>
        <taxon>Chlorellales</taxon>
        <taxon>Chlorellaceae</taxon>
        <taxon>Chlorella clade</taxon>
        <taxon>Micractinium</taxon>
    </lineage>
</organism>
<feature type="region of interest" description="Disordered" evidence="7">
    <location>
        <begin position="1"/>
        <end position="71"/>
    </location>
</feature>
<accession>A0A2P6V8N6</accession>
<comment type="caution">
    <text evidence="8">The sequence shown here is derived from an EMBL/GenBank/DDBJ whole genome shotgun (WGS) entry which is preliminary data.</text>
</comment>
<evidence type="ECO:0000256" key="6">
    <source>
        <dbReference type="ARBA" id="ARBA00040136"/>
    </source>
</evidence>
<dbReference type="Proteomes" id="UP000239649">
    <property type="component" value="Unassembled WGS sequence"/>
</dbReference>
<feature type="compositionally biased region" description="Basic and acidic residues" evidence="7">
    <location>
        <begin position="44"/>
        <end position="62"/>
    </location>
</feature>
<evidence type="ECO:0000256" key="7">
    <source>
        <dbReference type="SAM" id="MobiDB-lite"/>
    </source>
</evidence>
<dbReference type="STRING" id="554055.A0A2P6V8N6"/>
<protein>
    <recommendedName>
        <fullName evidence="6">Transcription initiation factor TFIID subunit 13</fullName>
    </recommendedName>
</protein>
<evidence type="ECO:0000256" key="4">
    <source>
        <dbReference type="ARBA" id="ARBA00023242"/>
    </source>
</evidence>
<dbReference type="GO" id="GO:0005634">
    <property type="term" value="C:nucleus"/>
    <property type="evidence" value="ECO:0007669"/>
    <property type="project" value="UniProtKB-SubCell"/>
</dbReference>
<dbReference type="AlphaFoldDB" id="A0A2P6V8N6"/>
<evidence type="ECO:0000256" key="1">
    <source>
        <dbReference type="ARBA" id="ARBA00004123"/>
    </source>
</evidence>
<proteinExistence type="inferred from homology"/>
<dbReference type="PANTHER" id="PTHR11380:SF5">
    <property type="entry name" value="TRANSCRIPTION INITIATION FACTOR TFIID SUBUNIT 13"/>
    <property type="match status" value="1"/>
</dbReference>
<dbReference type="Pfam" id="PF02269">
    <property type="entry name" value="TFIID-18kDa"/>
    <property type="match status" value="1"/>
</dbReference>
<dbReference type="GO" id="GO:0046982">
    <property type="term" value="F:protein heterodimerization activity"/>
    <property type="evidence" value="ECO:0007669"/>
    <property type="project" value="InterPro"/>
</dbReference>
<keyword evidence="2" id="KW-0805">Transcription regulation</keyword>
<comment type="subcellular location">
    <subcellularLocation>
        <location evidence="1">Nucleus</location>
    </subcellularLocation>
</comment>
<keyword evidence="4" id="KW-0539">Nucleus</keyword>
<sequence length="183" mass="19279">MAGEDAPEKKAPPKKATKKAGGAAAAKKAAGGGDGDVPPAKRAKAAETKAAKADAKTTKQEEEPAQPEAFNMKGQLTRDLAVMLYGFGDDLQPLPETLDLVEDVVLDYATTLLHKAMDSAAVRGKLRRPGAPGAGAAVGPEDILFLVRKDHKKYARAKELLIMDEEIKKARQVADVADVAVPQ</sequence>
<dbReference type="Gene3D" id="1.10.20.10">
    <property type="entry name" value="Histone, subunit A"/>
    <property type="match status" value="1"/>
</dbReference>
<dbReference type="SUPFAM" id="SSF47113">
    <property type="entry name" value="Histone-fold"/>
    <property type="match status" value="1"/>
</dbReference>
<evidence type="ECO:0000256" key="5">
    <source>
        <dbReference type="ARBA" id="ARBA00038392"/>
    </source>
</evidence>
<feature type="compositionally biased region" description="Basic and acidic residues" evidence="7">
    <location>
        <begin position="1"/>
        <end position="11"/>
    </location>
</feature>
<dbReference type="InterPro" id="IPR009072">
    <property type="entry name" value="Histone-fold"/>
</dbReference>
<dbReference type="InterPro" id="IPR003195">
    <property type="entry name" value="TFIID_TAF13"/>
</dbReference>
<evidence type="ECO:0000256" key="3">
    <source>
        <dbReference type="ARBA" id="ARBA00023163"/>
    </source>
</evidence>